<protein>
    <recommendedName>
        <fullName evidence="8">Phosphoribose diphosphate--decaprenyl-phosphate phosphoribosyltransferase</fullName>
    </recommendedName>
</protein>
<dbReference type="AlphaFoldDB" id="A0A0S7YGL6"/>
<keyword evidence="3 5" id="KW-1133">Transmembrane helix</keyword>
<feature type="transmembrane region" description="Helical" evidence="5">
    <location>
        <begin position="156"/>
        <end position="173"/>
    </location>
</feature>
<gene>
    <name evidence="6" type="ORF">AMJ52_02590</name>
</gene>
<keyword evidence="4 5" id="KW-0472">Membrane</keyword>
<feature type="transmembrane region" description="Helical" evidence="5">
    <location>
        <begin position="201"/>
        <end position="223"/>
    </location>
</feature>
<name>A0A0S7YGL6_UNCT6</name>
<dbReference type="Proteomes" id="UP000051012">
    <property type="component" value="Unassembled WGS sequence"/>
</dbReference>
<evidence type="ECO:0000256" key="1">
    <source>
        <dbReference type="ARBA" id="ARBA00004141"/>
    </source>
</evidence>
<dbReference type="CDD" id="cd13963">
    <property type="entry name" value="PT_UbiA_2"/>
    <property type="match status" value="1"/>
</dbReference>
<feature type="transmembrane region" description="Helical" evidence="5">
    <location>
        <begin position="235"/>
        <end position="254"/>
    </location>
</feature>
<proteinExistence type="predicted"/>
<dbReference type="InterPro" id="IPR050475">
    <property type="entry name" value="Prenyltransferase_related"/>
</dbReference>
<feature type="transmembrane region" description="Helical" evidence="5">
    <location>
        <begin position="107"/>
        <end position="124"/>
    </location>
</feature>
<dbReference type="NCBIfam" id="NF008977">
    <property type="entry name" value="PRK12324.1-2"/>
    <property type="match status" value="1"/>
</dbReference>
<evidence type="ECO:0000256" key="2">
    <source>
        <dbReference type="ARBA" id="ARBA00022692"/>
    </source>
</evidence>
<feature type="transmembrane region" description="Helical" evidence="5">
    <location>
        <begin position="12"/>
        <end position="32"/>
    </location>
</feature>
<evidence type="ECO:0000313" key="6">
    <source>
        <dbReference type="EMBL" id="KPJ73912.1"/>
    </source>
</evidence>
<evidence type="ECO:0000256" key="3">
    <source>
        <dbReference type="ARBA" id="ARBA00022989"/>
    </source>
</evidence>
<dbReference type="PANTHER" id="PTHR42723:SF1">
    <property type="entry name" value="CHLOROPHYLL SYNTHASE, CHLOROPLASTIC"/>
    <property type="match status" value="1"/>
</dbReference>
<sequence length="295" mass="33747">MFTYAKLLRPQQWIKNFFLFAGLIFSLQFYHIESILTTIYAFFIFCILSSGVHIINDIIDYEEDRIHPIKSQRLISAGTISRTSAGIIAIILALSALILALLLMNNYFFFTCLLYLVMMIMYSLKVKHIIILDILFVAIGYVLRAIAGAVAIRVEISSWLLLCTLLLALFIVVSKRRTEIIALGQEATKHRKILSQYSIDLLNQMIAIVTSACIVSYCLYTLAPETIAKFHTRNLILTTPFVIYGIFRYLYITYKKLETDIPEKALLNDTPLLICIVAWIVVCLLILTKNNHLLY</sequence>
<accession>A0A0S7YGL6</accession>
<dbReference type="InterPro" id="IPR000537">
    <property type="entry name" value="UbiA_prenyltransferase"/>
</dbReference>
<keyword evidence="2 5" id="KW-0812">Transmembrane</keyword>
<feature type="transmembrane region" description="Helical" evidence="5">
    <location>
        <begin position="266"/>
        <end position="287"/>
    </location>
</feature>
<dbReference type="PANTHER" id="PTHR42723">
    <property type="entry name" value="CHLOROPHYLL SYNTHASE"/>
    <property type="match status" value="1"/>
</dbReference>
<dbReference type="Pfam" id="PF01040">
    <property type="entry name" value="UbiA"/>
    <property type="match status" value="1"/>
</dbReference>
<dbReference type="EMBL" id="LJNI01000022">
    <property type="protein sequence ID" value="KPJ73912.1"/>
    <property type="molecule type" value="Genomic_DNA"/>
</dbReference>
<evidence type="ECO:0000313" key="7">
    <source>
        <dbReference type="Proteomes" id="UP000051012"/>
    </source>
</evidence>
<dbReference type="Gene3D" id="1.10.357.140">
    <property type="entry name" value="UbiA prenyltransferase"/>
    <property type="match status" value="1"/>
</dbReference>
<dbReference type="InterPro" id="IPR044878">
    <property type="entry name" value="UbiA_sf"/>
</dbReference>
<dbReference type="GO" id="GO:0016020">
    <property type="term" value="C:membrane"/>
    <property type="evidence" value="ECO:0007669"/>
    <property type="project" value="UniProtKB-SubCell"/>
</dbReference>
<organism evidence="6 7">
    <name type="scientific">candidate division TA06 bacterium DG_78</name>
    <dbReference type="NCBI Taxonomy" id="1703772"/>
    <lineage>
        <taxon>Bacteria</taxon>
        <taxon>Bacteria division TA06</taxon>
    </lineage>
</organism>
<reference evidence="6 7" key="1">
    <citation type="journal article" date="2015" name="Microbiome">
        <title>Genomic resolution of linkages in carbon, nitrogen, and sulfur cycling among widespread estuary sediment bacteria.</title>
        <authorList>
            <person name="Baker B.J."/>
            <person name="Lazar C.S."/>
            <person name="Teske A.P."/>
            <person name="Dick G.J."/>
        </authorList>
    </citation>
    <scope>NUCLEOTIDE SEQUENCE [LARGE SCALE GENOMIC DNA]</scope>
    <source>
        <strain evidence="6">DG_78</strain>
    </source>
</reference>
<evidence type="ECO:0000256" key="5">
    <source>
        <dbReference type="SAM" id="Phobius"/>
    </source>
</evidence>
<comment type="caution">
    <text evidence="6">The sequence shown here is derived from an EMBL/GenBank/DDBJ whole genome shotgun (WGS) entry which is preliminary data.</text>
</comment>
<dbReference type="GO" id="GO:0016765">
    <property type="term" value="F:transferase activity, transferring alkyl or aryl (other than methyl) groups"/>
    <property type="evidence" value="ECO:0007669"/>
    <property type="project" value="InterPro"/>
</dbReference>
<evidence type="ECO:0000256" key="4">
    <source>
        <dbReference type="ARBA" id="ARBA00023136"/>
    </source>
</evidence>
<feature type="transmembrane region" description="Helical" evidence="5">
    <location>
        <begin position="80"/>
        <end position="101"/>
    </location>
</feature>
<evidence type="ECO:0008006" key="8">
    <source>
        <dbReference type="Google" id="ProtNLM"/>
    </source>
</evidence>
<feature type="transmembrane region" description="Helical" evidence="5">
    <location>
        <begin position="38"/>
        <end position="59"/>
    </location>
</feature>
<comment type="subcellular location">
    <subcellularLocation>
        <location evidence="1">Membrane</location>
        <topology evidence="1">Multi-pass membrane protein</topology>
    </subcellularLocation>
</comment>
<feature type="transmembrane region" description="Helical" evidence="5">
    <location>
        <begin position="131"/>
        <end position="150"/>
    </location>
</feature>